<organism evidence="4 5">
    <name type="scientific">Aspergillus glaucus CBS 516.65</name>
    <dbReference type="NCBI Taxonomy" id="1160497"/>
    <lineage>
        <taxon>Eukaryota</taxon>
        <taxon>Fungi</taxon>
        <taxon>Dikarya</taxon>
        <taxon>Ascomycota</taxon>
        <taxon>Pezizomycotina</taxon>
        <taxon>Eurotiomycetes</taxon>
        <taxon>Eurotiomycetidae</taxon>
        <taxon>Eurotiales</taxon>
        <taxon>Aspergillaceae</taxon>
        <taxon>Aspergillus</taxon>
        <taxon>Aspergillus subgen. Aspergillus</taxon>
    </lineage>
</organism>
<dbReference type="SUPFAM" id="SSF48403">
    <property type="entry name" value="Ankyrin repeat"/>
    <property type="match status" value="1"/>
</dbReference>
<reference evidence="5" key="1">
    <citation type="journal article" date="2017" name="Genome Biol.">
        <title>Comparative genomics reveals high biological diversity and specific adaptations in the industrially and medically important fungal genus Aspergillus.</title>
        <authorList>
            <person name="de Vries R.P."/>
            <person name="Riley R."/>
            <person name="Wiebenga A."/>
            <person name="Aguilar-Osorio G."/>
            <person name="Amillis S."/>
            <person name="Uchima C.A."/>
            <person name="Anderluh G."/>
            <person name="Asadollahi M."/>
            <person name="Askin M."/>
            <person name="Barry K."/>
            <person name="Battaglia E."/>
            <person name="Bayram O."/>
            <person name="Benocci T."/>
            <person name="Braus-Stromeyer S.A."/>
            <person name="Caldana C."/>
            <person name="Canovas D."/>
            <person name="Cerqueira G.C."/>
            <person name="Chen F."/>
            <person name="Chen W."/>
            <person name="Choi C."/>
            <person name="Clum A."/>
            <person name="Dos Santos R.A."/>
            <person name="Damasio A.R."/>
            <person name="Diallinas G."/>
            <person name="Emri T."/>
            <person name="Fekete E."/>
            <person name="Flipphi M."/>
            <person name="Freyberg S."/>
            <person name="Gallo A."/>
            <person name="Gournas C."/>
            <person name="Habgood R."/>
            <person name="Hainaut M."/>
            <person name="Harispe M.L."/>
            <person name="Henrissat B."/>
            <person name="Hilden K.S."/>
            <person name="Hope R."/>
            <person name="Hossain A."/>
            <person name="Karabika E."/>
            <person name="Karaffa L."/>
            <person name="Karanyi Z."/>
            <person name="Krasevec N."/>
            <person name="Kuo A."/>
            <person name="Kusch H."/>
            <person name="LaButti K."/>
            <person name="Lagendijk E.L."/>
            <person name="Lapidus A."/>
            <person name="Levasseur A."/>
            <person name="Lindquist E."/>
            <person name="Lipzen A."/>
            <person name="Logrieco A.F."/>
            <person name="MacCabe A."/>
            <person name="Maekelae M.R."/>
            <person name="Malavazi I."/>
            <person name="Melin P."/>
            <person name="Meyer V."/>
            <person name="Mielnichuk N."/>
            <person name="Miskei M."/>
            <person name="Molnar A.P."/>
            <person name="Mule G."/>
            <person name="Ngan C.Y."/>
            <person name="Orejas M."/>
            <person name="Orosz E."/>
            <person name="Ouedraogo J.P."/>
            <person name="Overkamp K.M."/>
            <person name="Park H.-S."/>
            <person name="Perrone G."/>
            <person name="Piumi F."/>
            <person name="Punt P.J."/>
            <person name="Ram A.F."/>
            <person name="Ramon A."/>
            <person name="Rauscher S."/>
            <person name="Record E."/>
            <person name="Riano-Pachon D.M."/>
            <person name="Robert V."/>
            <person name="Roehrig J."/>
            <person name="Ruller R."/>
            <person name="Salamov A."/>
            <person name="Salih N.S."/>
            <person name="Samson R.A."/>
            <person name="Sandor E."/>
            <person name="Sanguinetti M."/>
            <person name="Schuetze T."/>
            <person name="Sepcic K."/>
            <person name="Shelest E."/>
            <person name="Sherlock G."/>
            <person name="Sophianopoulou V."/>
            <person name="Squina F.M."/>
            <person name="Sun H."/>
            <person name="Susca A."/>
            <person name="Todd R.B."/>
            <person name="Tsang A."/>
            <person name="Unkles S.E."/>
            <person name="van de Wiele N."/>
            <person name="van Rossen-Uffink D."/>
            <person name="Oliveira J.V."/>
            <person name="Vesth T.C."/>
            <person name="Visser J."/>
            <person name="Yu J.-H."/>
            <person name="Zhou M."/>
            <person name="Andersen M.R."/>
            <person name="Archer D.B."/>
            <person name="Baker S.E."/>
            <person name="Benoit I."/>
            <person name="Brakhage A.A."/>
            <person name="Braus G.H."/>
            <person name="Fischer R."/>
            <person name="Frisvad J.C."/>
            <person name="Goldman G.H."/>
            <person name="Houbraken J."/>
            <person name="Oakley B."/>
            <person name="Pocsi I."/>
            <person name="Scazzocchio C."/>
            <person name="Seiboth B."/>
            <person name="vanKuyk P.A."/>
            <person name="Wortman J."/>
            <person name="Dyer P.S."/>
            <person name="Grigoriev I.V."/>
        </authorList>
    </citation>
    <scope>NUCLEOTIDE SEQUENCE [LARGE SCALE GENOMIC DNA]</scope>
    <source>
        <strain evidence="5">CBS 516.65</strain>
    </source>
</reference>
<dbReference type="PANTHER" id="PTHR24198">
    <property type="entry name" value="ANKYRIN REPEAT AND PROTEIN KINASE DOMAIN-CONTAINING PROTEIN"/>
    <property type="match status" value="1"/>
</dbReference>
<keyword evidence="2 3" id="KW-0040">ANK repeat</keyword>
<dbReference type="InterPro" id="IPR002110">
    <property type="entry name" value="Ankyrin_rpt"/>
</dbReference>
<sequence length="115" mass="12346">MGSGDHVLLKRLIEAGISTELFGDQTQRDPLRAAAGWGHIGIVQVLLDLGQPDLNRAALYDESPIVRAIMNGHLDIARLLISRGADPNFAEGDNSFDAFAVGRTPLDYAAKEGGY</sequence>
<dbReference type="RefSeq" id="XP_022403660.1">
    <property type="nucleotide sequence ID" value="XM_022545811.1"/>
</dbReference>
<accession>A0A1L9VSS5</accession>
<dbReference type="OrthoDB" id="341259at2759"/>
<dbReference type="Gene3D" id="1.25.40.20">
    <property type="entry name" value="Ankyrin repeat-containing domain"/>
    <property type="match status" value="1"/>
</dbReference>
<dbReference type="VEuPathDB" id="FungiDB:ASPGLDRAFT_43445"/>
<dbReference type="STRING" id="1160497.A0A1L9VSS5"/>
<proteinExistence type="predicted"/>
<dbReference type="Pfam" id="PF12796">
    <property type="entry name" value="Ank_2"/>
    <property type="match status" value="1"/>
</dbReference>
<dbReference type="AlphaFoldDB" id="A0A1L9VSS5"/>
<dbReference type="PROSITE" id="PS50297">
    <property type="entry name" value="ANK_REP_REGION"/>
    <property type="match status" value="1"/>
</dbReference>
<dbReference type="GeneID" id="34462072"/>
<evidence type="ECO:0000313" key="5">
    <source>
        <dbReference type="Proteomes" id="UP000184300"/>
    </source>
</evidence>
<dbReference type="PROSITE" id="PS50088">
    <property type="entry name" value="ANK_REPEAT"/>
    <property type="match status" value="1"/>
</dbReference>
<name>A0A1L9VSS5_ASPGL</name>
<gene>
    <name evidence="4" type="ORF">ASPGLDRAFT_43445</name>
</gene>
<dbReference type="EMBL" id="KV878891">
    <property type="protein sequence ID" value="OJJ86971.1"/>
    <property type="molecule type" value="Genomic_DNA"/>
</dbReference>
<feature type="repeat" description="ANK" evidence="3">
    <location>
        <begin position="60"/>
        <end position="92"/>
    </location>
</feature>
<dbReference type="InterPro" id="IPR036770">
    <property type="entry name" value="Ankyrin_rpt-contain_sf"/>
</dbReference>
<dbReference type="PANTHER" id="PTHR24198:SF193">
    <property type="match status" value="1"/>
</dbReference>
<dbReference type="SMART" id="SM00248">
    <property type="entry name" value="ANK"/>
    <property type="match status" value="2"/>
</dbReference>
<evidence type="ECO:0000256" key="3">
    <source>
        <dbReference type="PROSITE-ProRule" id="PRU00023"/>
    </source>
</evidence>
<dbReference type="Proteomes" id="UP000184300">
    <property type="component" value="Unassembled WGS sequence"/>
</dbReference>
<protein>
    <submittedName>
        <fullName evidence="4">Uncharacterized protein</fullName>
    </submittedName>
</protein>
<evidence type="ECO:0000256" key="2">
    <source>
        <dbReference type="ARBA" id="ARBA00023043"/>
    </source>
</evidence>
<evidence type="ECO:0000313" key="4">
    <source>
        <dbReference type="EMBL" id="OJJ86971.1"/>
    </source>
</evidence>
<keyword evidence="5" id="KW-1185">Reference proteome</keyword>
<evidence type="ECO:0000256" key="1">
    <source>
        <dbReference type="ARBA" id="ARBA00022737"/>
    </source>
</evidence>
<keyword evidence="1" id="KW-0677">Repeat</keyword>